<feature type="coiled-coil region" evidence="1">
    <location>
        <begin position="367"/>
        <end position="408"/>
    </location>
</feature>
<organism evidence="4 5">
    <name type="scientific">Ditylenchus dipsaci</name>
    <dbReference type="NCBI Taxonomy" id="166011"/>
    <lineage>
        <taxon>Eukaryota</taxon>
        <taxon>Metazoa</taxon>
        <taxon>Ecdysozoa</taxon>
        <taxon>Nematoda</taxon>
        <taxon>Chromadorea</taxon>
        <taxon>Rhabditida</taxon>
        <taxon>Tylenchina</taxon>
        <taxon>Tylenchomorpha</taxon>
        <taxon>Sphaerularioidea</taxon>
        <taxon>Anguinidae</taxon>
        <taxon>Anguininae</taxon>
        <taxon>Ditylenchus</taxon>
    </lineage>
</organism>
<dbReference type="Gene3D" id="2.30.29.30">
    <property type="entry name" value="Pleckstrin-homology domain (PH domain)/Phosphotyrosine-binding domain (PTB)"/>
    <property type="match status" value="1"/>
</dbReference>
<evidence type="ECO:0000259" key="3">
    <source>
        <dbReference type="PROSITE" id="PS50003"/>
    </source>
</evidence>
<name>A0A915DXN0_9BILA</name>
<sequence length="516" mass="58588">MEGSVQNSSHASAHPRHDGYLYKIDLRQTFLGAPSKKKYYFVLSDSPVLYWFKNAEDFNCVGRISLCGAAFTYNPRETGRFEIHANNQIYILEAQTNQNRTEWLRVLQNSRKRYYERDNKRKSLEKELTPEETANEHAVCSSPPSNSTFYLDSDGMLNSGSLEVPPARNSINNLEELIGRVAEETSNADIPAKKIINKARESIRSLSVNTSNTSPCKEKFSCSPRTCKYSKRSVVTAHNQRDALIQFRSESSTVEDKLDQILERESLLASLQLNLSDLRRENESIKEVNRKLESENSTLNTMVDAFRDSVKTKDELILKFCDTDNSSNKEKQSTSDEIDVPEAILVDSGGVNTSAKLVFDEASVDDITELKDLVEGYKSQNEFLNREILELQKIIQSLEDRERRLIRQNFDIEAVYYQLKSRYIMVLNHFRSASHPRRLLEPNLVHELISEISRPYSPMQITRGGSSVPIANTSTPSTNAPGVPTPDSPTAEYDILSAYHNFGSFSISKTIPRQIL</sequence>
<feature type="coiled-coil region" evidence="1">
    <location>
        <begin position="261"/>
        <end position="298"/>
    </location>
</feature>
<reference evidence="5" key="1">
    <citation type="submission" date="2022-11" db="UniProtKB">
        <authorList>
            <consortium name="WormBaseParasite"/>
        </authorList>
    </citation>
    <scope>IDENTIFICATION</scope>
</reference>
<feature type="region of interest" description="Disordered" evidence="2">
    <location>
        <begin position="122"/>
        <end position="145"/>
    </location>
</feature>
<dbReference type="PROSITE" id="PS50003">
    <property type="entry name" value="PH_DOMAIN"/>
    <property type="match status" value="1"/>
</dbReference>
<accession>A0A915DXN0</accession>
<evidence type="ECO:0000313" key="4">
    <source>
        <dbReference type="Proteomes" id="UP000887574"/>
    </source>
</evidence>
<keyword evidence="1" id="KW-0175">Coiled coil</keyword>
<dbReference type="Pfam" id="PF00169">
    <property type="entry name" value="PH"/>
    <property type="match status" value="1"/>
</dbReference>
<dbReference type="SMART" id="SM00233">
    <property type="entry name" value="PH"/>
    <property type="match status" value="1"/>
</dbReference>
<dbReference type="WBParaSite" id="jg24551">
    <property type="protein sequence ID" value="jg24551"/>
    <property type="gene ID" value="jg24551"/>
</dbReference>
<dbReference type="InterPro" id="IPR001849">
    <property type="entry name" value="PH_domain"/>
</dbReference>
<dbReference type="SUPFAM" id="SSF50729">
    <property type="entry name" value="PH domain-like"/>
    <property type="match status" value="1"/>
</dbReference>
<evidence type="ECO:0000313" key="5">
    <source>
        <dbReference type="WBParaSite" id="jg24551"/>
    </source>
</evidence>
<feature type="compositionally biased region" description="Polar residues" evidence="2">
    <location>
        <begin position="463"/>
        <end position="480"/>
    </location>
</feature>
<feature type="region of interest" description="Disordered" evidence="2">
    <location>
        <begin position="463"/>
        <end position="489"/>
    </location>
</feature>
<dbReference type="AlphaFoldDB" id="A0A915DXN0"/>
<dbReference type="Proteomes" id="UP000887574">
    <property type="component" value="Unplaced"/>
</dbReference>
<protein>
    <submittedName>
        <fullName evidence="5">PH domain-containing protein</fullName>
    </submittedName>
</protein>
<dbReference type="InterPro" id="IPR011993">
    <property type="entry name" value="PH-like_dom_sf"/>
</dbReference>
<feature type="domain" description="PH" evidence="3">
    <location>
        <begin position="14"/>
        <end position="112"/>
    </location>
</feature>
<evidence type="ECO:0000256" key="2">
    <source>
        <dbReference type="SAM" id="MobiDB-lite"/>
    </source>
</evidence>
<keyword evidence="4" id="KW-1185">Reference proteome</keyword>
<evidence type="ECO:0000256" key="1">
    <source>
        <dbReference type="SAM" id="Coils"/>
    </source>
</evidence>
<proteinExistence type="predicted"/>